<organism evidence="1 2">
    <name type="scientific">Dallia pectoralis</name>
    <name type="common">Alaska blackfish</name>
    <dbReference type="NCBI Taxonomy" id="75939"/>
    <lineage>
        <taxon>Eukaryota</taxon>
        <taxon>Metazoa</taxon>
        <taxon>Chordata</taxon>
        <taxon>Craniata</taxon>
        <taxon>Vertebrata</taxon>
        <taxon>Euteleostomi</taxon>
        <taxon>Actinopterygii</taxon>
        <taxon>Neopterygii</taxon>
        <taxon>Teleostei</taxon>
        <taxon>Protacanthopterygii</taxon>
        <taxon>Esociformes</taxon>
        <taxon>Umbridae</taxon>
        <taxon>Dallia</taxon>
    </lineage>
</organism>
<accession>A0ACC2H259</accession>
<evidence type="ECO:0000313" key="1">
    <source>
        <dbReference type="EMBL" id="KAJ8009991.1"/>
    </source>
</evidence>
<protein>
    <submittedName>
        <fullName evidence="1">Uncharacterized protein</fullName>
    </submittedName>
</protein>
<keyword evidence="2" id="KW-1185">Reference proteome</keyword>
<gene>
    <name evidence="1" type="ORF">DPEC_G00069910</name>
</gene>
<dbReference type="EMBL" id="CM055733">
    <property type="protein sequence ID" value="KAJ8009991.1"/>
    <property type="molecule type" value="Genomic_DNA"/>
</dbReference>
<evidence type="ECO:0000313" key="2">
    <source>
        <dbReference type="Proteomes" id="UP001157502"/>
    </source>
</evidence>
<dbReference type="Proteomes" id="UP001157502">
    <property type="component" value="Chromosome 6"/>
</dbReference>
<proteinExistence type="predicted"/>
<sequence length="181" mass="19670">MRVAWKPSGRILSTLKESTRTSCTNRPKKDGSVKRKFRWPNWSSTAEATQDGDGDGEQAGEDNTDTRVMLTTDTRGVIPTDTRVITPAKVPTLIAVSTVVLLDTGLVTALCRTLETITMGTETVWETVMAQQQTTNWSVTGPMAATDGGTDGQRGRAGKHQPGCVALKINRLDHEQLEQSI</sequence>
<comment type="caution">
    <text evidence="1">The sequence shown here is derived from an EMBL/GenBank/DDBJ whole genome shotgun (WGS) entry which is preliminary data.</text>
</comment>
<name>A0ACC2H259_DALPE</name>
<reference evidence="1" key="1">
    <citation type="submission" date="2021-05" db="EMBL/GenBank/DDBJ databases">
        <authorList>
            <person name="Pan Q."/>
            <person name="Jouanno E."/>
            <person name="Zahm M."/>
            <person name="Klopp C."/>
            <person name="Cabau C."/>
            <person name="Louis A."/>
            <person name="Berthelot C."/>
            <person name="Parey E."/>
            <person name="Roest Crollius H."/>
            <person name="Montfort J."/>
            <person name="Robinson-Rechavi M."/>
            <person name="Bouchez O."/>
            <person name="Lampietro C."/>
            <person name="Lopez Roques C."/>
            <person name="Donnadieu C."/>
            <person name="Postlethwait J."/>
            <person name="Bobe J."/>
            <person name="Dillon D."/>
            <person name="Chandos A."/>
            <person name="von Hippel F."/>
            <person name="Guiguen Y."/>
        </authorList>
    </citation>
    <scope>NUCLEOTIDE SEQUENCE</scope>
    <source>
        <strain evidence="1">YG-Jan2019</strain>
    </source>
</reference>